<evidence type="ECO:0000313" key="2">
    <source>
        <dbReference type="Proteomes" id="UP000528457"/>
    </source>
</evidence>
<accession>A0A7X0JQD9</accession>
<protein>
    <submittedName>
        <fullName evidence="1">Uncharacterized protein</fullName>
    </submittedName>
</protein>
<keyword evidence="2" id="KW-1185">Reference proteome</keyword>
<evidence type="ECO:0000313" key="1">
    <source>
        <dbReference type="EMBL" id="MBB6520374.1"/>
    </source>
</evidence>
<name>A0A7X0JQD9_9GAMM</name>
<dbReference type="InParanoid" id="A0A7X0JQD9"/>
<comment type="caution">
    <text evidence="1">The sequence shown here is derived from an EMBL/GenBank/DDBJ whole genome shotgun (WGS) entry which is preliminary data.</text>
</comment>
<sequence length="95" mass="10441">MKFSLSRSLPQSLWLLVLAGALLWGQIVNAQHIHLESHPPHECVSCQQLNSCEPVASTPLFAFIVEAIEQRDSEKGDSPKAPVLKLNAIRAPPSF</sequence>
<dbReference type="AlphaFoldDB" id="A0A7X0JQD9"/>
<proteinExistence type="predicted"/>
<dbReference type="EMBL" id="JACHHT010000001">
    <property type="protein sequence ID" value="MBB6520374.1"/>
    <property type="molecule type" value="Genomic_DNA"/>
</dbReference>
<dbReference type="Proteomes" id="UP000528457">
    <property type="component" value="Unassembled WGS sequence"/>
</dbReference>
<gene>
    <name evidence="1" type="ORF">HNR48_000652</name>
</gene>
<reference evidence="1 2" key="1">
    <citation type="submission" date="2020-08" db="EMBL/GenBank/DDBJ databases">
        <title>Genomic Encyclopedia of Type Strains, Phase IV (KMG-IV): sequencing the most valuable type-strain genomes for metagenomic binning, comparative biology and taxonomic classification.</title>
        <authorList>
            <person name="Goeker M."/>
        </authorList>
    </citation>
    <scope>NUCLEOTIDE SEQUENCE [LARGE SCALE GENOMIC DNA]</scope>
    <source>
        <strain evidence="1 2">DSM 22368</strain>
    </source>
</reference>
<organism evidence="1 2">
    <name type="scientific">Pseudoteredinibacter isoporae</name>
    <dbReference type="NCBI Taxonomy" id="570281"/>
    <lineage>
        <taxon>Bacteria</taxon>
        <taxon>Pseudomonadati</taxon>
        <taxon>Pseudomonadota</taxon>
        <taxon>Gammaproteobacteria</taxon>
        <taxon>Cellvibrionales</taxon>
        <taxon>Cellvibrionaceae</taxon>
        <taxon>Pseudoteredinibacter</taxon>
    </lineage>
</organism>